<keyword evidence="2" id="KW-1185">Reference proteome</keyword>
<proteinExistence type="predicted"/>
<accession>A0A9W6PQU6</accession>
<evidence type="ECO:0000313" key="2">
    <source>
        <dbReference type="Proteomes" id="UP001165124"/>
    </source>
</evidence>
<name>A0A9W6PQU6_9ACTN</name>
<dbReference type="Proteomes" id="UP001165124">
    <property type="component" value="Unassembled WGS sequence"/>
</dbReference>
<evidence type="ECO:0000313" key="1">
    <source>
        <dbReference type="EMBL" id="GLW62924.1"/>
    </source>
</evidence>
<protein>
    <submittedName>
        <fullName evidence="1">Uncharacterized protein</fullName>
    </submittedName>
</protein>
<comment type="caution">
    <text evidence="1">The sequence shown here is derived from an EMBL/GenBank/DDBJ whole genome shotgun (WGS) entry which is preliminary data.</text>
</comment>
<sequence>MTKPDFSDPSAEQWVRFLAALECDCGECEGTGQVRSAEWRAWHERANELFRVAQAAHRAADLSHASQGGQGQHPEAEVPTVVMAVERAINEHMRARPDEPEQMPCRACRGTGRVLSAVGLQLVELLARHGFVREGGA</sequence>
<dbReference type="AlphaFoldDB" id="A0A9W6PQU6"/>
<dbReference type="RefSeq" id="WP_067911494.1">
    <property type="nucleotide sequence ID" value="NZ_BSRZ01000002.1"/>
</dbReference>
<reference evidence="1" key="1">
    <citation type="submission" date="2023-02" db="EMBL/GenBank/DDBJ databases">
        <title>Actinomadura rubrobrunea NBRC 14622.</title>
        <authorList>
            <person name="Ichikawa N."/>
            <person name="Sato H."/>
            <person name="Tonouchi N."/>
        </authorList>
    </citation>
    <scope>NUCLEOTIDE SEQUENCE</scope>
    <source>
        <strain evidence="1">NBRC 14622</strain>
    </source>
</reference>
<gene>
    <name evidence="1" type="ORF">Arub01_11680</name>
</gene>
<organism evidence="1 2">
    <name type="scientific">Actinomadura rubrobrunea</name>
    <dbReference type="NCBI Taxonomy" id="115335"/>
    <lineage>
        <taxon>Bacteria</taxon>
        <taxon>Bacillati</taxon>
        <taxon>Actinomycetota</taxon>
        <taxon>Actinomycetes</taxon>
        <taxon>Streptosporangiales</taxon>
        <taxon>Thermomonosporaceae</taxon>
        <taxon>Actinomadura</taxon>
    </lineage>
</organism>
<dbReference type="EMBL" id="BSRZ01000002">
    <property type="protein sequence ID" value="GLW62924.1"/>
    <property type="molecule type" value="Genomic_DNA"/>
</dbReference>